<dbReference type="PANTHER" id="PTHR43280">
    <property type="entry name" value="ARAC-FAMILY TRANSCRIPTIONAL REGULATOR"/>
    <property type="match status" value="1"/>
</dbReference>
<keyword evidence="3" id="KW-0804">Transcription</keyword>
<dbReference type="InterPro" id="IPR003313">
    <property type="entry name" value="AraC-bd"/>
</dbReference>
<dbReference type="SMART" id="SM00342">
    <property type="entry name" value="HTH_ARAC"/>
    <property type="match status" value="1"/>
</dbReference>
<reference evidence="5" key="1">
    <citation type="journal article" date="2014" name="Int. J. Syst. Evol. Microbiol.">
        <title>Complete genome of a new Firmicutes species belonging to the dominant human colonic microbiota ('Ruminococcus bicirculans') reveals two chromosomes and a selective capacity to utilize plant glucans.</title>
        <authorList>
            <consortium name="NISC Comparative Sequencing Program"/>
            <person name="Wegmann U."/>
            <person name="Louis P."/>
            <person name="Goesmann A."/>
            <person name="Henrissat B."/>
            <person name="Duncan S.H."/>
            <person name="Flint H.J."/>
        </authorList>
    </citation>
    <scope>NUCLEOTIDE SEQUENCE</scope>
    <source>
        <strain evidence="5">CECT 8869</strain>
    </source>
</reference>
<protein>
    <submittedName>
        <fullName evidence="5">AraC family transcriptional regulator</fullName>
    </submittedName>
</protein>
<evidence type="ECO:0000256" key="1">
    <source>
        <dbReference type="ARBA" id="ARBA00023015"/>
    </source>
</evidence>
<dbReference type="Pfam" id="PF12833">
    <property type="entry name" value="HTH_18"/>
    <property type="match status" value="1"/>
</dbReference>
<dbReference type="Gene3D" id="2.60.120.10">
    <property type="entry name" value="Jelly Rolls"/>
    <property type="match status" value="1"/>
</dbReference>
<dbReference type="Pfam" id="PF02311">
    <property type="entry name" value="AraC_binding"/>
    <property type="match status" value="1"/>
</dbReference>
<feature type="domain" description="HTH araC/xylS-type" evidence="4">
    <location>
        <begin position="179"/>
        <end position="277"/>
    </location>
</feature>
<dbReference type="PROSITE" id="PS00041">
    <property type="entry name" value="HTH_ARAC_FAMILY_1"/>
    <property type="match status" value="1"/>
</dbReference>
<dbReference type="InterPro" id="IPR014710">
    <property type="entry name" value="RmlC-like_jellyroll"/>
</dbReference>
<dbReference type="SUPFAM" id="SSF51182">
    <property type="entry name" value="RmlC-like cupins"/>
    <property type="match status" value="1"/>
</dbReference>
<dbReference type="Proteomes" id="UP001168579">
    <property type="component" value="Unassembled WGS sequence"/>
</dbReference>
<organism evidence="5 6">
    <name type="scientific">Maribacter confluentis</name>
    <dbReference type="NCBI Taxonomy" id="1656093"/>
    <lineage>
        <taxon>Bacteria</taxon>
        <taxon>Pseudomonadati</taxon>
        <taxon>Bacteroidota</taxon>
        <taxon>Flavobacteriia</taxon>
        <taxon>Flavobacteriales</taxon>
        <taxon>Flavobacteriaceae</taxon>
        <taxon>Maribacter</taxon>
    </lineage>
</organism>
<proteinExistence type="predicted"/>
<dbReference type="RefSeq" id="WP_304434835.1">
    <property type="nucleotide sequence ID" value="NZ_JAUKUC010000001.1"/>
</dbReference>
<name>A0ABT8RLC7_9FLAO</name>
<evidence type="ECO:0000256" key="2">
    <source>
        <dbReference type="ARBA" id="ARBA00023125"/>
    </source>
</evidence>
<dbReference type="InterPro" id="IPR009057">
    <property type="entry name" value="Homeodomain-like_sf"/>
</dbReference>
<sequence>MKLHLLHKNLRSNVLFSSFTGDEFLKLWHYHPELELVYIVSGKGTLYVGDFIGNFESNNIFLIGSNIPHMFDSAPNFEGESSSIVVHLNYDFLKKLGQLGEEFNYINSLLLLSNRGLKFNTKESQKFKYLFHELAETSSDEKVLQTLKILYRLSLIENLAKLGSIEWIEQINIADDRINTVIEYIMMNFKNEIQLNEIAEMVAMNKTAFCRYFKQNTQKTFVNFLNGVRINYACKLLKENNASNTISMACYNSGFNSLSYFNRIFKKNIGCAPSEYR</sequence>
<keyword evidence="2" id="KW-0238">DNA-binding</keyword>
<dbReference type="InterPro" id="IPR011051">
    <property type="entry name" value="RmlC_Cupin_sf"/>
</dbReference>
<keyword evidence="6" id="KW-1185">Reference proteome</keyword>
<dbReference type="EMBL" id="JAUKUC010000001">
    <property type="protein sequence ID" value="MDO1511575.1"/>
    <property type="molecule type" value="Genomic_DNA"/>
</dbReference>
<reference evidence="5" key="2">
    <citation type="submission" date="2023-06" db="EMBL/GenBank/DDBJ databases">
        <authorList>
            <person name="Lucena T."/>
            <person name="Sun Q."/>
        </authorList>
    </citation>
    <scope>NUCLEOTIDE SEQUENCE</scope>
    <source>
        <strain evidence="5">CECT 8869</strain>
    </source>
</reference>
<dbReference type="InterPro" id="IPR018062">
    <property type="entry name" value="HTH_AraC-typ_CS"/>
</dbReference>
<dbReference type="InterPro" id="IPR018060">
    <property type="entry name" value="HTH_AraC"/>
</dbReference>
<dbReference type="PANTHER" id="PTHR43280:SF27">
    <property type="entry name" value="TRANSCRIPTIONAL REGULATOR MTLR"/>
    <property type="match status" value="1"/>
</dbReference>
<evidence type="ECO:0000259" key="4">
    <source>
        <dbReference type="PROSITE" id="PS01124"/>
    </source>
</evidence>
<keyword evidence="1" id="KW-0805">Transcription regulation</keyword>
<evidence type="ECO:0000313" key="5">
    <source>
        <dbReference type="EMBL" id="MDO1511575.1"/>
    </source>
</evidence>
<dbReference type="InterPro" id="IPR020449">
    <property type="entry name" value="Tscrpt_reg_AraC-type_HTH"/>
</dbReference>
<dbReference type="PROSITE" id="PS01124">
    <property type="entry name" value="HTH_ARAC_FAMILY_2"/>
    <property type="match status" value="1"/>
</dbReference>
<dbReference type="Gene3D" id="1.10.10.60">
    <property type="entry name" value="Homeodomain-like"/>
    <property type="match status" value="2"/>
</dbReference>
<accession>A0ABT8RLC7</accession>
<evidence type="ECO:0000313" key="6">
    <source>
        <dbReference type="Proteomes" id="UP001168579"/>
    </source>
</evidence>
<comment type="caution">
    <text evidence="5">The sequence shown here is derived from an EMBL/GenBank/DDBJ whole genome shotgun (WGS) entry which is preliminary data.</text>
</comment>
<gene>
    <name evidence="5" type="ORF">Q2T41_02695</name>
</gene>
<dbReference type="PRINTS" id="PR00032">
    <property type="entry name" value="HTHARAC"/>
</dbReference>
<dbReference type="SUPFAM" id="SSF46689">
    <property type="entry name" value="Homeodomain-like"/>
    <property type="match status" value="2"/>
</dbReference>
<evidence type="ECO:0000256" key="3">
    <source>
        <dbReference type="ARBA" id="ARBA00023163"/>
    </source>
</evidence>